<dbReference type="Proteomes" id="UP001060215">
    <property type="component" value="Chromosome 10"/>
</dbReference>
<dbReference type="EMBL" id="CM045767">
    <property type="protein sequence ID" value="KAI7998259.1"/>
    <property type="molecule type" value="Genomic_DNA"/>
</dbReference>
<proteinExistence type="predicted"/>
<sequence length="146" mass="16291">MGLYNFPSSGEGFLHVLVMNTILLVSLLENMVRYMFQVVGFYRFSPNSEEDQSSEVGRSRRAVSITKFKSFSKNRSCGRGCGCDGGGSGGGNMRMCCSVECCVCLCGYEDNEEVSELSCKHFFHKGCLQKWFDNQHSTCPLCRSIL</sequence>
<name>A0ACC0GBE8_9ERIC</name>
<organism evidence="1 2">
    <name type="scientific">Camellia lanceoleosa</name>
    <dbReference type="NCBI Taxonomy" id="1840588"/>
    <lineage>
        <taxon>Eukaryota</taxon>
        <taxon>Viridiplantae</taxon>
        <taxon>Streptophyta</taxon>
        <taxon>Embryophyta</taxon>
        <taxon>Tracheophyta</taxon>
        <taxon>Spermatophyta</taxon>
        <taxon>Magnoliopsida</taxon>
        <taxon>eudicotyledons</taxon>
        <taxon>Gunneridae</taxon>
        <taxon>Pentapetalae</taxon>
        <taxon>asterids</taxon>
        <taxon>Ericales</taxon>
        <taxon>Theaceae</taxon>
        <taxon>Camellia</taxon>
    </lineage>
</organism>
<reference evidence="1 2" key="1">
    <citation type="journal article" date="2022" name="Plant J.">
        <title>Chromosome-level genome of Camellia lanceoleosa provides a valuable resource for understanding genome evolution and self-incompatibility.</title>
        <authorList>
            <person name="Gong W."/>
            <person name="Xiao S."/>
            <person name="Wang L."/>
            <person name="Liao Z."/>
            <person name="Chang Y."/>
            <person name="Mo W."/>
            <person name="Hu G."/>
            <person name="Li W."/>
            <person name="Zhao G."/>
            <person name="Zhu H."/>
            <person name="Hu X."/>
            <person name="Ji K."/>
            <person name="Xiang X."/>
            <person name="Song Q."/>
            <person name="Yuan D."/>
            <person name="Jin S."/>
            <person name="Zhang L."/>
        </authorList>
    </citation>
    <scope>NUCLEOTIDE SEQUENCE [LARGE SCALE GENOMIC DNA]</scope>
    <source>
        <strain evidence="1">SQ_2022a</strain>
    </source>
</reference>
<gene>
    <name evidence="1" type="ORF">LOK49_LG10G00306</name>
</gene>
<protein>
    <submittedName>
        <fullName evidence="1">E3 ubiquitin-protein ligase XERICO</fullName>
    </submittedName>
</protein>
<evidence type="ECO:0000313" key="2">
    <source>
        <dbReference type="Proteomes" id="UP001060215"/>
    </source>
</evidence>
<accession>A0ACC0GBE8</accession>
<keyword evidence="2" id="KW-1185">Reference proteome</keyword>
<comment type="caution">
    <text evidence="1">The sequence shown here is derived from an EMBL/GenBank/DDBJ whole genome shotgun (WGS) entry which is preliminary data.</text>
</comment>
<evidence type="ECO:0000313" key="1">
    <source>
        <dbReference type="EMBL" id="KAI7998259.1"/>
    </source>
</evidence>